<dbReference type="SUPFAM" id="SSF52540">
    <property type="entry name" value="P-loop containing nucleoside triphosphate hydrolases"/>
    <property type="match status" value="1"/>
</dbReference>
<dbReference type="InterPro" id="IPR003439">
    <property type="entry name" value="ABC_transporter-like_ATP-bd"/>
</dbReference>
<dbReference type="Proteomes" id="UP000181962">
    <property type="component" value="Chromosome"/>
</dbReference>
<dbReference type="PANTHER" id="PTHR24221">
    <property type="entry name" value="ATP-BINDING CASSETTE SUB-FAMILY B"/>
    <property type="match status" value="1"/>
</dbReference>
<gene>
    <name evidence="13" type="ORF">BKD09_31450</name>
</gene>
<dbReference type="Pfam" id="PF00664">
    <property type="entry name" value="ABC_membrane"/>
    <property type="match status" value="1"/>
</dbReference>
<dbReference type="InterPro" id="IPR017871">
    <property type="entry name" value="ABC_transporter-like_CS"/>
</dbReference>
<dbReference type="GO" id="GO:0005524">
    <property type="term" value="F:ATP binding"/>
    <property type="evidence" value="ECO:0007669"/>
    <property type="project" value="UniProtKB-KW"/>
</dbReference>
<comment type="function">
    <text evidence="8">Involved in beta-(1--&gt;2)glucan export. Transmembrane domains (TMD) form a pore in the inner membrane and the ATP-binding domain (NBD) is responsible for energy generation.</text>
</comment>
<feature type="transmembrane region" description="Helical" evidence="10">
    <location>
        <begin position="171"/>
        <end position="196"/>
    </location>
</feature>
<dbReference type="Gene3D" id="1.20.1560.10">
    <property type="entry name" value="ABC transporter type 1, transmembrane domain"/>
    <property type="match status" value="1"/>
</dbReference>
<dbReference type="InterPro" id="IPR003593">
    <property type="entry name" value="AAA+_ATPase"/>
</dbReference>
<keyword evidence="4" id="KW-0547">Nucleotide-binding</keyword>
<comment type="subcellular location">
    <subcellularLocation>
        <location evidence="1">Cell membrane</location>
        <topology evidence="1">Multi-pass membrane protein</topology>
    </subcellularLocation>
</comment>
<dbReference type="FunFam" id="3.40.50.300:FF:003468">
    <property type="entry name" value="ABC transporter"/>
    <property type="match status" value="1"/>
</dbReference>
<evidence type="ECO:0000256" key="7">
    <source>
        <dbReference type="ARBA" id="ARBA00023136"/>
    </source>
</evidence>
<keyword evidence="3 10" id="KW-0812">Transmembrane</keyword>
<dbReference type="PROSITE" id="PS50929">
    <property type="entry name" value="ABC_TM1F"/>
    <property type="match status" value="1"/>
</dbReference>
<dbReference type="PROSITE" id="PS00211">
    <property type="entry name" value="ABC_TRANSPORTER_1"/>
    <property type="match status" value="1"/>
</dbReference>
<evidence type="ECO:0000313" key="13">
    <source>
        <dbReference type="EMBL" id="APG12866.1"/>
    </source>
</evidence>
<name>A0A1L3FHS1_BRAJP</name>
<dbReference type="SMART" id="SM00382">
    <property type="entry name" value="AAA"/>
    <property type="match status" value="1"/>
</dbReference>
<dbReference type="GO" id="GO:0016887">
    <property type="term" value="F:ATP hydrolysis activity"/>
    <property type="evidence" value="ECO:0007669"/>
    <property type="project" value="InterPro"/>
</dbReference>
<dbReference type="PROSITE" id="PS50893">
    <property type="entry name" value="ABC_TRANSPORTER_2"/>
    <property type="match status" value="1"/>
</dbReference>
<evidence type="ECO:0000259" key="12">
    <source>
        <dbReference type="PROSITE" id="PS50929"/>
    </source>
</evidence>
<dbReference type="RefSeq" id="WP_071915129.1">
    <property type="nucleotide sequence ID" value="NZ_CP017637.1"/>
</dbReference>
<comment type="similarity">
    <text evidence="2">Belongs to the ABC transporter superfamily.</text>
</comment>
<evidence type="ECO:0000259" key="11">
    <source>
        <dbReference type="PROSITE" id="PS50893"/>
    </source>
</evidence>
<evidence type="ECO:0000256" key="1">
    <source>
        <dbReference type="ARBA" id="ARBA00004651"/>
    </source>
</evidence>
<feature type="transmembrane region" description="Helical" evidence="10">
    <location>
        <begin position="90"/>
        <end position="115"/>
    </location>
</feature>
<keyword evidence="5" id="KW-0067">ATP-binding</keyword>
<evidence type="ECO:0000256" key="3">
    <source>
        <dbReference type="ARBA" id="ARBA00022692"/>
    </source>
</evidence>
<dbReference type="GO" id="GO:0005886">
    <property type="term" value="C:plasma membrane"/>
    <property type="evidence" value="ECO:0007669"/>
    <property type="project" value="UniProtKB-SubCell"/>
</dbReference>
<feature type="domain" description="ABC transporter" evidence="11">
    <location>
        <begin position="379"/>
        <end position="613"/>
    </location>
</feature>
<dbReference type="GO" id="GO:0140359">
    <property type="term" value="F:ABC-type transporter activity"/>
    <property type="evidence" value="ECO:0007669"/>
    <property type="project" value="InterPro"/>
</dbReference>
<feature type="region of interest" description="Disordered" evidence="9">
    <location>
        <begin position="621"/>
        <end position="652"/>
    </location>
</feature>
<evidence type="ECO:0000256" key="4">
    <source>
        <dbReference type="ARBA" id="ARBA00022741"/>
    </source>
</evidence>
<dbReference type="CDD" id="cd03253">
    <property type="entry name" value="ABCC_ATM1_transporter"/>
    <property type="match status" value="1"/>
</dbReference>
<dbReference type="InterPro" id="IPR027417">
    <property type="entry name" value="P-loop_NTPase"/>
</dbReference>
<protein>
    <submittedName>
        <fullName evidence="13">Metal ABC transporter permease</fullName>
    </submittedName>
</protein>
<dbReference type="SUPFAM" id="SSF90123">
    <property type="entry name" value="ABC transporter transmembrane region"/>
    <property type="match status" value="1"/>
</dbReference>
<dbReference type="OrthoDB" id="9804259at2"/>
<keyword evidence="6 10" id="KW-1133">Transmembrane helix</keyword>
<dbReference type="AlphaFoldDB" id="A0A1L3FHS1"/>
<evidence type="ECO:0000256" key="8">
    <source>
        <dbReference type="ARBA" id="ARBA00024722"/>
    </source>
</evidence>
<sequence>MDQPQSFDGADVPDPPAGGSLERATLMGTLAHLWPYIWPGDRFDLKMRVVWSMVLLLAAKLITLTVPFSFKWATDALTGANTAPVAADNWHLWVIASPLLLTASYGVTRILMAVLTQWRDGIFARVAMHAVRKLATITFIHMHELSLRFHLERKTGGLTRVLERGREGIEVIVRMVILQLIPTIVEVTLLLAVLLWQFDWRYVVATLITVAVYMYYTYIATEWRIGIRRKMNDSDTEANTKAIDSLLNYETVKYFSAETREAQRYDKSVARYEESSVQAYTSLAVLNTGQAVIFTLGLTATMLMCAIGVRNGTNTVGDFVLVNAMMIQLYQPLNFMGMVYREIKQAIIDIEKMFGVIGREAEIKDMPDAQPLVISAGIVRFDDVRFAYEPTRPILKGISFEVPAGKTVAIVGPSGAGKSTISRLLFRLYDVSGGKILIDGQDIREVTQDSLRASIGMVPQDTVLFNDTIRYNIRYGRWDADDAEVEEAARLAQIDHFIRMAPMGYETQVGERGLKLSGGEKQRVAIARTVLKAPPILVLDEATSALDTHTEHEIQGALDRVSKNRTSLVIAHRLSTIVGADEIIVLDQGRIAERGTHAKLLVQGGLYASMWNRQREAEAAREKLAKMADSSEAPNREPPPVDDALATSAAAE</sequence>
<organism evidence="13 14">
    <name type="scientific">Bradyrhizobium japonicum</name>
    <dbReference type="NCBI Taxonomy" id="375"/>
    <lineage>
        <taxon>Bacteria</taxon>
        <taxon>Pseudomonadati</taxon>
        <taxon>Pseudomonadota</taxon>
        <taxon>Alphaproteobacteria</taxon>
        <taxon>Hyphomicrobiales</taxon>
        <taxon>Nitrobacteraceae</taxon>
        <taxon>Bradyrhizobium</taxon>
    </lineage>
</organism>
<feature type="domain" description="ABC transmembrane type-1" evidence="12">
    <location>
        <begin position="50"/>
        <end position="345"/>
    </location>
</feature>
<evidence type="ECO:0000256" key="5">
    <source>
        <dbReference type="ARBA" id="ARBA00022840"/>
    </source>
</evidence>
<accession>A0A1L3FHS1</accession>
<dbReference type="EMBL" id="CP017637">
    <property type="protein sequence ID" value="APG12866.1"/>
    <property type="molecule type" value="Genomic_DNA"/>
</dbReference>
<dbReference type="Pfam" id="PF00005">
    <property type="entry name" value="ABC_tran"/>
    <property type="match status" value="1"/>
</dbReference>
<dbReference type="CDD" id="cd18582">
    <property type="entry name" value="ABC_6TM_ATM1_ABCB7"/>
    <property type="match status" value="1"/>
</dbReference>
<keyword evidence="7 10" id="KW-0472">Membrane</keyword>
<evidence type="ECO:0000256" key="6">
    <source>
        <dbReference type="ARBA" id="ARBA00022989"/>
    </source>
</evidence>
<reference evidence="13 14" key="1">
    <citation type="submission" date="2016-11" db="EMBL/GenBank/DDBJ databases">
        <title>Complete Genome Sequence of Bradyrhizobium sp. strain J5, an isolated from soybean nodule in Hokkaido.</title>
        <authorList>
            <person name="Kanehara K."/>
        </authorList>
    </citation>
    <scope>NUCLEOTIDE SEQUENCE [LARGE SCALE GENOMIC DNA]</scope>
    <source>
        <strain evidence="13 14">J5</strain>
    </source>
</reference>
<proteinExistence type="inferred from homology"/>
<dbReference type="InterPro" id="IPR039421">
    <property type="entry name" value="Type_1_exporter"/>
</dbReference>
<feature type="transmembrane region" description="Helical" evidence="10">
    <location>
        <begin position="202"/>
        <end position="221"/>
    </location>
</feature>
<evidence type="ECO:0000256" key="9">
    <source>
        <dbReference type="SAM" id="MobiDB-lite"/>
    </source>
</evidence>
<dbReference type="InterPro" id="IPR036640">
    <property type="entry name" value="ABC1_TM_sf"/>
</dbReference>
<evidence type="ECO:0000313" key="14">
    <source>
        <dbReference type="Proteomes" id="UP000181962"/>
    </source>
</evidence>
<evidence type="ECO:0000256" key="10">
    <source>
        <dbReference type="SAM" id="Phobius"/>
    </source>
</evidence>
<evidence type="ECO:0000256" key="2">
    <source>
        <dbReference type="ARBA" id="ARBA00005417"/>
    </source>
</evidence>
<feature type="transmembrane region" description="Helical" evidence="10">
    <location>
        <begin position="49"/>
        <end position="70"/>
    </location>
</feature>
<dbReference type="InterPro" id="IPR011527">
    <property type="entry name" value="ABC1_TM_dom"/>
</dbReference>
<dbReference type="PANTHER" id="PTHR24221:SF654">
    <property type="entry name" value="ATP-BINDING CASSETTE SUB-FAMILY B MEMBER 6"/>
    <property type="match status" value="1"/>
</dbReference>
<dbReference type="Gene3D" id="3.40.50.300">
    <property type="entry name" value="P-loop containing nucleotide triphosphate hydrolases"/>
    <property type="match status" value="1"/>
</dbReference>